<reference evidence="1 2" key="1">
    <citation type="submission" date="2019-03" db="EMBL/GenBank/DDBJ databases">
        <title>Ramlibacter sp. 18x22-1, whole genome shotgun sequence.</title>
        <authorList>
            <person name="Zhang X."/>
            <person name="Feng G."/>
            <person name="Zhu H."/>
        </authorList>
    </citation>
    <scope>NUCLEOTIDE SEQUENCE [LARGE SCALE GENOMIC DNA]</scope>
    <source>
        <strain evidence="1 2">18x22-1</strain>
    </source>
</reference>
<gene>
    <name evidence="1" type="ORF">EZ216_17885</name>
</gene>
<keyword evidence="2" id="KW-1185">Reference proteome</keyword>
<dbReference type="RefSeq" id="WP_135251152.1">
    <property type="nucleotide sequence ID" value="NZ_SMLK01000007.1"/>
</dbReference>
<dbReference type="Proteomes" id="UP000297839">
    <property type="component" value="Unassembled WGS sequence"/>
</dbReference>
<protein>
    <recommendedName>
        <fullName evidence="3">YqjK-like protein</fullName>
    </recommendedName>
</protein>
<evidence type="ECO:0000313" key="1">
    <source>
        <dbReference type="EMBL" id="TFY97600.1"/>
    </source>
</evidence>
<sequence>MARGFEAIAERRAQLLVRSSYLRAGFASDAKALQAPFAAADRVRDAVHWCRERPYVFGIAAAGAALLRPRRVLSLGWRVWGGWRMWRQIRAALRP</sequence>
<dbReference type="EMBL" id="SMLK01000007">
    <property type="protein sequence ID" value="TFY97600.1"/>
    <property type="molecule type" value="Genomic_DNA"/>
</dbReference>
<evidence type="ECO:0000313" key="2">
    <source>
        <dbReference type="Proteomes" id="UP000297839"/>
    </source>
</evidence>
<comment type="caution">
    <text evidence="1">The sequence shown here is derived from an EMBL/GenBank/DDBJ whole genome shotgun (WGS) entry which is preliminary data.</text>
</comment>
<name>A0A4Z0BFK6_9BURK</name>
<accession>A0A4Z0BFK6</accession>
<dbReference type="OrthoDB" id="8913975at2"/>
<dbReference type="Pfam" id="PF13997">
    <property type="entry name" value="YqjK"/>
    <property type="match status" value="1"/>
</dbReference>
<dbReference type="AlphaFoldDB" id="A0A4Z0BFK6"/>
<dbReference type="InterPro" id="IPR025612">
    <property type="entry name" value="YqjK"/>
</dbReference>
<evidence type="ECO:0008006" key="3">
    <source>
        <dbReference type="Google" id="ProtNLM"/>
    </source>
</evidence>
<proteinExistence type="predicted"/>
<organism evidence="1 2">
    <name type="scientific">Ramlibacter humi</name>
    <dbReference type="NCBI Taxonomy" id="2530451"/>
    <lineage>
        <taxon>Bacteria</taxon>
        <taxon>Pseudomonadati</taxon>
        <taxon>Pseudomonadota</taxon>
        <taxon>Betaproteobacteria</taxon>
        <taxon>Burkholderiales</taxon>
        <taxon>Comamonadaceae</taxon>
        <taxon>Ramlibacter</taxon>
    </lineage>
</organism>